<evidence type="ECO:0000256" key="7">
    <source>
        <dbReference type="ARBA" id="ARBA00022827"/>
    </source>
</evidence>
<evidence type="ECO:0000259" key="17">
    <source>
        <dbReference type="Pfam" id="PF02852"/>
    </source>
</evidence>
<dbReference type="GO" id="GO:0006103">
    <property type="term" value="P:2-oxoglutarate metabolic process"/>
    <property type="evidence" value="ECO:0007669"/>
    <property type="project" value="TreeGrafter"/>
</dbReference>
<evidence type="ECO:0000256" key="13">
    <source>
        <dbReference type="PIRSR" id="PIRSR000350-2"/>
    </source>
</evidence>
<dbReference type="Gene3D" id="3.50.50.60">
    <property type="entry name" value="FAD/NAD(P)-binding domain"/>
    <property type="match status" value="2"/>
</dbReference>
<evidence type="ECO:0000313" key="19">
    <source>
        <dbReference type="EMBL" id="QQL45363.1"/>
    </source>
</evidence>
<comment type="miscellaneous">
    <text evidence="16">The active site is a redox-active disulfide bond.</text>
</comment>
<dbReference type="SUPFAM" id="SSF51905">
    <property type="entry name" value="FAD/NAD(P)-binding domain"/>
    <property type="match status" value="1"/>
</dbReference>
<gene>
    <name evidence="19" type="primary">lpdA</name>
    <name evidence="19" type="ORF">G3M56_001875</name>
</gene>
<sequence>MSYDLIVIGGGPAGYVGAIRAAQLGKKVAVVEMDRAGGTCLNWGCIPTKALLKNAELYHTLTHRADEFGIKIEGLSYDWEKVISRSRGVSDKLAGGIEFLFKKNKVDYIRGKGSIVGNGTIEVEDSEGKKQTVTARHILVATGCKSRELPPLPFNGTTVIGSKEALTLKKQPKEIVIIGAGAIGVEFAYFFNAYGTKVTIVEMLDQLLPVEDTDVSKALGRSFKKHKIGLKLGHKTVEAKADENGVELTLENVKNGKQTTLKADVALVAIGVQPVLPGGADKLELDRGYIKVNDRYETSIKNVYAVGDIIGPPWLAHTASYEAIQCVEGLYKEGHTPKRVGLFPGCTYCHPQVASIGLTERAAKEKGIAYKVGQFPFQAMGKAQAVGETEGFVKLIVGEEHGEILGAHIIGENATELIAEIGLGMELEVTVDEIESTIHAHPTLAEAIHEATSDVHNMAIHI</sequence>
<feature type="binding site" evidence="14">
    <location>
        <position position="49"/>
    </location>
    <ligand>
        <name>FAD</name>
        <dbReference type="ChEBI" id="CHEBI:57692"/>
    </ligand>
</feature>
<evidence type="ECO:0000259" key="18">
    <source>
        <dbReference type="Pfam" id="PF07992"/>
    </source>
</evidence>
<dbReference type="InterPro" id="IPR012999">
    <property type="entry name" value="Pyr_OxRdtase_I_AS"/>
</dbReference>
<keyword evidence="14" id="KW-0547">Nucleotide-binding</keyword>
<comment type="similarity">
    <text evidence="2 16">Belongs to the class-I pyridine nucleotide-disulfide oxidoreductase family.</text>
</comment>
<feature type="binding site" evidence="14">
    <location>
        <begin position="179"/>
        <end position="186"/>
    </location>
    <ligand>
        <name>NAD(+)</name>
        <dbReference type="ChEBI" id="CHEBI:57540"/>
    </ligand>
</feature>
<accession>A0A6B3LFZ9</accession>
<evidence type="ECO:0000256" key="6">
    <source>
        <dbReference type="ARBA" id="ARBA00022630"/>
    </source>
</evidence>
<evidence type="ECO:0000256" key="5">
    <source>
        <dbReference type="ARBA" id="ARBA00022490"/>
    </source>
</evidence>
<dbReference type="PRINTS" id="PR00368">
    <property type="entry name" value="FADPNR"/>
</dbReference>
<organism evidence="19 20">
    <name type="scientific">Sulfuriroseicoccus oceanibius</name>
    <dbReference type="NCBI Taxonomy" id="2707525"/>
    <lineage>
        <taxon>Bacteria</taxon>
        <taxon>Pseudomonadati</taxon>
        <taxon>Verrucomicrobiota</taxon>
        <taxon>Verrucomicrobiia</taxon>
        <taxon>Verrucomicrobiales</taxon>
        <taxon>Verrucomicrobiaceae</taxon>
        <taxon>Sulfuriroseicoccus</taxon>
    </lineage>
</organism>
<evidence type="ECO:0000256" key="8">
    <source>
        <dbReference type="ARBA" id="ARBA00023002"/>
    </source>
</evidence>
<feature type="domain" description="FAD/NAD(P)-binding" evidence="18">
    <location>
        <begin position="3"/>
        <end position="323"/>
    </location>
</feature>
<dbReference type="EMBL" id="CP066776">
    <property type="protein sequence ID" value="QQL45363.1"/>
    <property type="molecule type" value="Genomic_DNA"/>
</dbReference>
<dbReference type="Pfam" id="PF02852">
    <property type="entry name" value="Pyr_redox_dim"/>
    <property type="match status" value="1"/>
</dbReference>
<dbReference type="NCBIfam" id="TIGR01350">
    <property type="entry name" value="lipoamide_DH"/>
    <property type="match status" value="1"/>
</dbReference>
<keyword evidence="20" id="KW-1185">Reference proteome</keyword>
<evidence type="ECO:0000256" key="4">
    <source>
        <dbReference type="ARBA" id="ARBA00016961"/>
    </source>
</evidence>
<dbReference type="InterPro" id="IPR016156">
    <property type="entry name" value="FAD/NAD-linked_Rdtase_dimer_sf"/>
</dbReference>
<dbReference type="AlphaFoldDB" id="A0A6B3LFZ9"/>
<feature type="active site" description="Proton acceptor" evidence="13">
    <location>
        <position position="441"/>
    </location>
</feature>
<dbReference type="FunFam" id="3.30.390.30:FF:000001">
    <property type="entry name" value="Dihydrolipoyl dehydrogenase"/>
    <property type="match status" value="1"/>
</dbReference>
<reference evidence="19 20" key="1">
    <citation type="submission" date="2020-12" db="EMBL/GenBank/DDBJ databases">
        <title>Sulforoseuscoccus oceanibium gen. nov., sp. nov., a representative of the phylum Verrucomicrobia with special cytoplasmic membrane, and proposal of Sulforoseuscoccusaceae fam. nov.</title>
        <authorList>
            <person name="Xi F."/>
        </authorList>
    </citation>
    <scope>NUCLEOTIDE SEQUENCE [LARGE SCALE GENOMIC DNA]</scope>
    <source>
        <strain evidence="19 20">T37</strain>
    </source>
</reference>
<protein>
    <recommendedName>
        <fullName evidence="4 16">Dihydrolipoyl dehydrogenase</fullName>
        <ecNumber evidence="3 16">1.8.1.4</ecNumber>
    </recommendedName>
</protein>
<keyword evidence="7 14" id="KW-0274">FAD</keyword>
<dbReference type="Gene3D" id="3.30.390.30">
    <property type="match status" value="1"/>
</dbReference>
<dbReference type="Proteomes" id="UP000475117">
    <property type="component" value="Chromosome"/>
</dbReference>
<dbReference type="GO" id="GO:0050660">
    <property type="term" value="F:flavin adenine dinucleotide binding"/>
    <property type="evidence" value="ECO:0007669"/>
    <property type="project" value="InterPro"/>
</dbReference>
<feature type="disulfide bond" description="Redox-active" evidence="15">
    <location>
        <begin position="40"/>
        <end position="45"/>
    </location>
</feature>
<dbReference type="PIRSF" id="PIRSF000350">
    <property type="entry name" value="Mercury_reductase_MerA"/>
    <property type="match status" value="1"/>
</dbReference>
<name>A0A6B3LFZ9_9BACT</name>
<keyword evidence="5" id="KW-0963">Cytoplasm</keyword>
<dbReference type="PROSITE" id="PS00076">
    <property type="entry name" value="PYRIDINE_REDOX_1"/>
    <property type="match status" value="1"/>
</dbReference>
<dbReference type="InterPro" id="IPR004099">
    <property type="entry name" value="Pyr_nucl-diS_OxRdtase_dimer"/>
</dbReference>
<dbReference type="SUPFAM" id="SSF55424">
    <property type="entry name" value="FAD/NAD-linked reductases, dimerisation (C-terminal) domain"/>
    <property type="match status" value="1"/>
</dbReference>
<evidence type="ECO:0000256" key="16">
    <source>
        <dbReference type="RuleBase" id="RU003692"/>
    </source>
</evidence>
<evidence type="ECO:0000256" key="1">
    <source>
        <dbReference type="ARBA" id="ARBA00004496"/>
    </source>
</evidence>
<feature type="binding site" evidence="14">
    <location>
        <position position="202"/>
    </location>
    <ligand>
        <name>NAD(+)</name>
        <dbReference type="ChEBI" id="CHEBI:57540"/>
    </ligand>
</feature>
<comment type="cofactor">
    <cofactor evidence="14 16">
        <name>FAD</name>
        <dbReference type="ChEBI" id="CHEBI:57692"/>
    </cofactor>
    <text evidence="14 16">Binds 1 FAD per subunit.</text>
</comment>
<dbReference type="InterPro" id="IPR001100">
    <property type="entry name" value="Pyr_nuc-diS_OxRdtase"/>
</dbReference>
<proteinExistence type="inferred from homology"/>
<feature type="binding site" evidence="14">
    <location>
        <position position="308"/>
    </location>
    <ligand>
        <name>FAD</name>
        <dbReference type="ChEBI" id="CHEBI:57692"/>
    </ligand>
</feature>
<evidence type="ECO:0000256" key="11">
    <source>
        <dbReference type="ARBA" id="ARBA00023284"/>
    </source>
</evidence>
<dbReference type="InterPro" id="IPR036188">
    <property type="entry name" value="FAD/NAD-bd_sf"/>
</dbReference>
<evidence type="ECO:0000313" key="20">
    <source>
        <dbReference type="Proteomes" id="UP000475117"/>
    </source>
</evidence>
<dbReference type="KEGG" id="soa:G3M56_001875"/>
<keyword evidence="9 14" id="KW-0520">NAD</keyword>
<feature type="domain" description="Pyridine nucleotide-disulphide oxidoreductase dimerisation" evidence="17">
    <location>
        <begin position="344"/>
        <end position="451"/>
    </location>
</feature>
<evidence type="ECO:0000256" key="2">
    <source>
        <dbReference type="ARBA" id="ARBA00007532"/>
    </source>
</evidence>
<evidence type="ECO:0000256" key="9">
    <source>
        <dbReference type="ARBA" id="ARBA00023027"/>
    </source>
</evidence>
<dbReference type="PANTHER" id="PTHR22912">
    <property type="entry name" value="DISULFIDE OXIDOREDUCTASE"/>
    <property type="match status" value="1"/>
</dbReference>
<comment type="catalytic activity">
    <reaction evidence="12 16">
        <text>N(6)-[(R)-dihydrolipoyl]-L-lysyl-[protein] + NAD(+) = N(6)-[(R)-lipoyl]-L-lysyl-[protein] + NADH + H(+)</text>
        <dbReference type="Rhea" id="RHEA:15045"/>
        <dbReference type="Rhea" id="RHEA-COMP:10474"/>
        <dbReference type="Rhea" id="RHEA-COMP:10475"/>
        <dbReference type="ChEBI" id="CHEBI:15378"/>
        <dbReference type="ChEBI" id="CHEBI:57540"/>
        <dbReference type="ChEBI" id="CHEBI:57945"/>
        <dbReference type="ChEBI" id="CHEBI:83099"/>
        <dbReference type="ChEBI" id="CHEBI:83100"/>
        <dbReference type="EC" id="1.8.1.4"/>
    </reaction>
</comment>
<keyword evidence="8 16" id="KW-0560">Oxidoreductase</keyword>
<feature type="binding site" evidence="14">
    <location>
        <position position="113"/>
    </location>
    <ligand>
        <name>FAD</name>
        <dbReference type="ChEBI" id="CHEBI:57692"/>
    </ligand>
</feature>
<evidence type="ECO:0000256" key="14">
    <source>
        <dbReference type="PIRSR" id="PIRSR000350-3"/>
    </source>
</evidence>
<keyword evidence="6 16" id="KW-0285">Flavoprotein</keyword>
<dbReference type="GO" id="GO:0005737">
    <property type="term" value="C:cytoplasm"/>
    <property type="evidence" value="ECO:0007669"/>
    <property type="project" value="UniProtKB-SubCell"/>
</dbReference>
<dbReference type="InterPro" id="IPR023753">
    <property type="entry name" value="FAD/NAD-binding_dom"/>
</dbReference>
<dbReference type="PANTHER" id="PTHR22912:SF217">
    <property type="entry name" value="DIHYDROLIPOYL DEHYDROGENASE"/>
    <property type="match status" value="1"/>
</dbReference>
<evidence type="ECO:0000256" key="12">
    <source>
        <dbReference type="ARBA" id="ARBA00049187"/>
    </source>
</evidence>
<evidence type="ECO:0000256" key="10">
    <source>
        <dbReference type="ARBA" id="ARBA00023157"/>
    </source>
</evidence>
<comment type="subcellular location">
    <subcellularLocation>
        <location evidence="1">Cytoplasm</location>
    </subcellularLocation>
</comment>
<dbReference type="GO" id="GO:0004148">
    <property type="term" value="F:dihydrolipoyl dehydrogenase (NADH) activity"/>
    <property type="evidence" value="ECO:0007669"/>
    <property type="project" value="UniProtKB-EC"/>
</dbReference>
<evidence type="ECO:0000256" key="3">
    <source>
        <dbReference type="ARBA" id="ARBA00012608"/>
    </source>
</evidence>
<dbReference type="RefSeq" id="WP_164365659.1">
    <property type="nucleotide sequence ID" value="NZ_CP066776.1"/>
</dbReference>
<dbReference type="InterPro" id="IPR006258">
    <property type="entry name" value="Lipoamide_DH"/>
</dbReference>
<keyword evidence="11 16" id="KW-0676">Redox-active center</keyword>
<dbReference type="Pfam" id="PF07992">
    <property type="entry name" value="Pyr_redox_2"/>
    <property type="match status" value="1"/>
</dbReference>
<evidence type="ECO:0000256" key="15">
    <source>
        <dbReference type="PIRSR" id="PIRSR000350-4"/>
    </source>
</evidence>
<dbReference type="EC" id="1.8.1.4" evidence="3 16"/>
<feature type="binding site" evidence="14">
    <location>
        <position position="271"/>
    </location>
    <ligand>
        <name>NAD(+)</name>
        <dbReference type="ChEBI" id="CHEBI:57540"/>
    </ligand>
</feature>
<dbReference type="PRINTS" id="PR00411">
    <property type="entry name" value="PNDRDTASEI"/>
</dbReference>
<keyword evidence="10" id="KW-1015">Disulfide bond</keyword>
<dbReference type="InterPro" id="IPR050151">
    <property type="entry name" value="Class-I_Pyr_Nuc-Dis_Oxidored"/>
</dbReference>